<name>A0ABQ4Z5Y4_9ASTR</name>
<comment type="caution">
    <text evidence="2">The sequence shown here is derived from an EMBL/GenBank/DDBJ whole genome shotgun (WGS) entry which is preliminary data.</text>
</comment>
<keyword evidence="2" id="KW-0695">RNA-directed DNA polymerase</keyword>
<dbReference type="GO" id="GO:0003964">
    <property type="term" value="F:RNA-directed DNA polymerase activity"/>
    <property type="evidence" value="ECO:0007669"/>
    <property type="project" value="UniProtKB-KW"/>
</dbReference>
<gene>
    <name evidence="2" type="ORF">Tco_0750889</name>
</gene>
<dbReference type="InterPro" id="IPR000477">
    <property type="entry name" value="RT_dom"/>
</dbReference>
<evidence type="ECO:0000259" key="1">
    <source>
        <dbReference type="Pfam" id="PF00078"/>
    </source>
</evidence>
<dbReference type="Pfam" id="PF00078">
    <property type="entry name" value="RVT_1"/>
    <property type="match status" value="1"/>
</dbReference>
<dbReference type="PANTHER" id="PTHR24559">
    <property type="entry name" value="TRANSPOSON TY3-I GAG-POL POLYPROTEIN"/>
    <property type="match status" value="1"/>
</dbReference>
<accession>A0ABQ4Z5Y4</accession>
<dbReference type="Proteomes" id="UP001151760">
    <property type="component" value="Unassembled WGS sequence"/>
</dbReference>
<reference evidence="2" key="1">
    <citation type="journal article" date="2022" name="Int. J. Mol. Sci.">
        <title>Draft Genome of Tanacetum Coccineum: Genomic Comparison of Closely Related Tanacetum-Family Plants.</title>
        <authorList>
            <person name="Yamashiro T."/>
            <person name="Shiraishi A."/>
            <person name="Nakayama K."/>
            <person name="Satake H."/>
        </authorList>
    </citation>
    <scope>NUCLEOTIDE SEQUENCE</scope>
</reference>
<evidence type="ECO:0000313" key="3">
    <source>
        <dbReference type="Proteomes" id="UP001151760"/>
    </source>
</evidence>
<keyword evidence="3" id="KW-1185">Reference proteome</keyword>
<dbReference type="Gene3D" id="3.10.10.10">
    <property type="entry name" value="HIV Type 1 Reverse Transcriptase, subunit A, domain 1"/>
    <property type="match status" value="1"/>
</dbReference>
<organism evidence="2 3">
    <name type="scientific">Tanacetum coccineum</name>
    <dbReference type="NCBI Taxonomy" id="301880"/>
    <lineage>
        <taxon>Eukaryota</taxon>
        <taxon>Viridiplantae</taxon>
        <taxon>Streptophyta</taxon>
        <taxon>Embryophyta</taxon>
        <taxon>Tracheophyta</taxon>
        <taxon>Spermatophyta</taxon>
        <taxon>Magnoliopsida</taxon>
        <taxon>eudicotyledons</taxon>
        <taxon>Gunneridae</taxon>
        <taxon>Pentapetalae</taxon>
        <taxon>asterids</taxon>
        <taxon>campanulids</taxon>
        <taxon>Asterales</taxon>
        <taxon>Asteraceae</taxon>
        <taxon>Asteroideae</taxon>
        <taxon>Anthemideae</taxon>
        <taxon>Anthemidinae</taxon>
        <taxon>Tanacetum</taxon>
    </lineage>
</organism>
<proteinExistence type="predicted"/>
<dbReference type="Gene3D" id="3.30.70.270">
    <property type="match status" value="1"/>
</dbReference>
<keyword evidence="2" id="KW-0808">Transferase</keyword>
<evidence type="ECO:0000313" key="2">
    <source>
        <dbReference type="EMBL" id="GJS84348.1"/>
    </source>
</evidence>
<dbReference type="SUPFAM" id="SSF56672">
    <property type="entry name" value="DNA/RNA polymerases"/>
    <property type="match status" value="1"/>
</dbReference>
<dbReference type="InterPro" id="IPR053134">
    <property type="entry name" value="RNA-dir_DNA_polymerase"/>
</dbReference>
<dbReference type="EMBL" id="BQNB010010967">
    <property type="protein sequence ID" value="GJS84348.1"/>
    <property type="molecule type" value="Genomic_DNA"/>
</dbReference>
<dbReference type="InterPro" id="IPR043128">
    <property type="entry name" value="Rev_trsase/Diguanyl_cyclase"/>
</dbReference>
<feature type="domain" description="Reverse transcriptase" evidence="1">
    <location>
        <begin position="332"/>
        <end position="434"/>
    </location>
</feature>
<reference evidence="2" key="2">
    <citation type="submission" date="2022-01" db="EMBL/GenBank/DDBJ databases">
        <authorList>
            <person name="Yamashiro T."/>
            <person name="Shiraishi A."/>
            <person name="Satake H."/>
            <person name="Nakayama K."/>
        </authorList>
    </citation>
    <scope>NUCLEOTIDE SEQUENCE</scope>
</reference>
<sequence>MRPLVTTLCIESDFYAASFHVNTFKFMFDHYYSGGAFSRFTGALWHKPYFLSLSCTEAAVDAMLPRFGAGEPVRGEYRNGAVASGSHPPPVLFITWLERSIAETRSFGRQLPSCAENWIFPYGEDLANFSLEPIRERLKREVPFHLAKGCTNVVTVADAARIRILRDRDDYDRVRTFRQEVKSGDDICRPLSRIVPGVMIENNDRQGSDRQRRWWILVLDRALRNRGLVSRSIWESGSQQSWVTLEGIIYHLFATHVDVDTQGECRRRCDPFTPLKARPYYSMAVKGFLATIHDTTSDVSSIHDQPIVSEFQDVFPEELPGIPPIRDVDCEVKEQDISKTAFRTRYGHYEFLVMPFGLTNAPAVFMDLMNRVFHEFLDKFVIVFIDDILVFSKSKEEHEEHLRTVLQILRQEKLYAKFSKCEFWLSKVAFLGHIVSAEGITMDPAKVEAITNGRPTSVRSRSFLD</sequence>
<protein>
    <submittedName>
        <fullName evidence="2">Reverse transcriptase domain-containing protein</fullName>
    </submittedName>
</protein>
<dbReference type="InterPro" id="IPR043502">
    <property type="entry name" value="DNA/RNA_pol_sf"/>
</dbReference>
<dbReference type="CDD" id="cd01647">
    <property type="entry name" value="RT_LTR"/>
    <property type="match status" value="1"/>
</dbReference>
<keyword evidence="2" id="KW-0548">Nucleotidyltransferase</keyword>
<dbReference type="PANTHER" id="PTHR24559:SF444">
    <property type="entry name" value="REVERSE TRANSCRIPTASE DOMAIN-CONTAINING PROTEIN"/>
    <property type="match status" value="1"/>
</dbReference>